<keyword evidence="2" id="KW-0723">Serine/threonine-protein kinase</keyword>
<organism evidence="13 14">
    <name type="scientific">Erythranthe guttata</name>
    <name type="common">Yellow monkey flower</name>
    <name type="synonym">Mimulus guttatus</name>
    <dbReference type="NCBI Taxonomy" id="4155"/>
    <lineage>
        <taxon>Eukaryota</taxon>
        <taxon>Viridiplantae</taxon>
        <taxon>Streptophyta</taxon>
        <taxon>Embryophyta</taxon>
        <taxon>Tracheophyta</taxon>
        <taxon>Spermatophyta</taxon>
        <taxon>Magnoliopsida</taxon>
        <taxon>eudicotyledons</taxon>
        <taxon>Gunneridae</taxon>
        <taxon>Pentapetalae</taxon>
        <taxon>asterids</taxon>
        <taxon>lamiids</taxon>
        <taxon>Lamiales</taxon>
        <taxon>Phrymaceae</taxon>
        <taxon>Erythranthe</taxon>
    </lineage>
</organism>
<protein>
    <recommendedName>
        <fullName evidence="12">Protein kinase domain-containing protein</fullName>
    </recommendedName>
</protein>
<evidence type="ECO:0000256" key="3">
    <source>
        <dbReference type="ARBA" id="ARBA00022679"/>
    </source>
</evidence>
<evidence type="ECO:0000256" key="9">
    <source>
        <dbReference type="ARBA" id="ARBA00022989"/>
    </source>
</evidence>
<evidence type="ECO:0000256" key="2">
    <source>
        <dbReference type="ARBA" id="ARBA00022527"/>
    </source>
</evidence>
<evidence type="ECO:0000259" key="12">
    <source>
        <dbReference type="PROSITE" id="PS50011"/>
    </source>
</evidence>
<keyword evidence="10" id="KW-0472">Membrane</keyword>
<evidence type="ECO:0000256" key="7">
    <source>
        <dbReference type="ARBA" id="ARBA00022777"/>
    </source>
</evidence>
<dbReference type="STRING" id="4155.A0A022QST8"/>
<evidence type="ECO:0000313" key="13">
    <source>
        <dbReference type="EMBL" id="EYU30373.1"/>
    </source>
</evidence>
<keyword evidence="8" id="KW-0067">ATP-binding</keyword>
<dbReference type="SMART" id="SM00220">
    <property type="entry name" value="S_TKc"/>
    <property type="match status" value="1"/>
</dbReference>
<dbReference type="InterPro" id="IPR045874">
    <property type="entry name" value="LRK10/LRL21-25-like"/>
</dbReference>
<dbReference type="Pfam" id="PF00069">
    <property type="entry name" value="Pkinase"/>
    <property type="match status" value="1"/>
</dbReference>
<keyword evidence="4" id="KW-0812">Transmembrane</keyword>
<proteinExistence type="predicted"/>
<evidence type="ECO:0000256" key="6">
    <source>
        <dbReference type="ARBA" id="ARBA00022741"/>
    </source>
</evidence>
<keyword evidence="14" id="KW-1185">Reference proteome</keyword>
<dbReference type="InterPro" id="IPR011009">
    <property type="entry name" value="Kinase-like_dom_sf"/>
</dbReference>
<dbReference type="Gene3D" id="1.10.510.10">
    <property type="entry name" value="Transferase(Phosphotransferase) domain 1"/>
    <property type="match status" value="1"/>
</dbReference>
<evidence type="ECO:0000256" key="11">
    <source>
        <dbReference type="ARBA" id="ARBA00023180"/>
    </source>
</evidence>
<dbReference type="GO" id="GO:0016020">
    <property type="term" value="C:membrane"/>
    <property type="evidence" value="ECO:0007669"/>
    <property type="project" value="UniProtKB-SubCell"/>
</dbReference>
<dbReference type="InterPro" id="IPR000719">
    <property type="entry name" value="Prot_kinase_dom"/>
</dbReference>
<dbReference type="SUPFAM" id="SSF56112">
    <property type="entry name" value="Protein kinase-like (PK-like)"/>
    <property type="match status" value="1"/>
</dbReference>
<evidence type="ECO:0000256" key="8">
    <source>
        <dbReference type="ARBA" id="ARBA00022840"/>
    </source>
</evidence>
<dbReference type="PIRSF" id="PIRSF000654">
    <property type="entry name" value="Integrin-linked_kinase"/>
    <property type="match status" value="1"/>
</dbReference>
<dbReference type="Proteomes" id="UP000030748">
    <property type="component" value="Unassembled WGS sequence"/>
</dbReference>
<name>A0A022QST8_ERYGU</name>
<evidence type="ECO:0000256" key="10">
    <source>
        <dbReference type="ARBA" id="ARBA00023136"/>
    </source>
</evidence>
<evidence type="ECO:0000256" key="5">
    <source>
        <dbReference type="ARBA" id="ARBA00022729"/>
    </source>
</evidence>
<keyword evidence="5" id="KW-0732">Signal</keyword>
<comment type="subcellular location">
    <subcellularLocation>
        <location evidence="1">Membrane</location>
        <topology evidence="1">Single-pass type I membrane protein</topology>
    </subcellularLocation>
</comment>
<keyword evidence="9" id="KW-1133">Transmembrane helix</keyword>
<feature type="domain" description="Protein kinase" evidence="12">
    <location>
        <begin position="1"/>
        <end position="233"/>
    </location>
</feature>
<dbReference type="PROSITE" id="PS50011">
    <property type="entry name" value="PROTEIN_KINASE_DOM"/>
    <property type="match status" value="1"/>
</dbReference>
<dbReference type="PANTHER" id="PTHR27009">
    <property type="entry name" value="RUST RESISTANCE KINASE LR10-RELATED"/>
    <property type="match status" value="1"/>
</dbReference>
<dbReference type="InterPro" id="IPR008271">
    <property type="entry name" value="Ser/Thr_kinase_AS"/>
</dbReference>
<sequence>MSIFVNLLGFSFNRNKRALMYEFMPNKSLDKFINNNNNCLDLEKMYEIAVGVAKGLEYLHIGCKTRIVHFDIKPQNILLDDEFCPKISEFGLAKLCKKNQSILSVLGTRGTIGYIAPEVFSRNFGGVSHKSDVYSYGMMLLEMAGARKFAGNEEVQSSENYFPDKIYKYVVDATEKANDFIVIDNDDEVARKMFLIGFWCIQTTPSDRPSMSKVVEMLEGSIQSIQVPPKPVLCTPTLGKKEISSFSGPFDIHS</sequence>
<keyword evidence="3" id="KW-0808">Transferase</keyword>
<gene>
    <name evidence="13" type="ORF">MIMGU_mgv1a025812mg</name>
</gene>
<keyword evidence="11" id="KW-0325">Glycoprotein</keyword>
<dbReference type="PROSITE" id="PS00108">
    <property type="entry name" value="PROTEIN_KINASE_ST"/>
    <property type="match status" value="1"/>
</dbReference>
<keyword evidence="6" id="KW-0547">Nucleotide-binding</keyword>
<dbReference type="GO" id="GO:0005524">
    <property type="term" value="F:ATP binding"/>
    <property type="evidence" value="ECO:0007669"/>
    <property type="project" value="UniProtKB-KW"/>
</dbReference>
<evidence type="ECO:0000256" key="4">
    <source>
        <dbReference type="ARBA" id="ARBA00022692"/>
    </source>
</evidence>
<accession>A0A022QST8</accession>
<keyword evidence="7" id="KW-0418">Kinase</keyword>
<evidence type="ECO:0000256" key="1">
    <source>
        <dbReference type="ARBA" id="ARBA00004479"/>
    </source>
</evidence>
<reference evidence="13 14" key="1">
    <citation type="journal article" date="2013" name="Proc. Natl. Acad. Sci. U.S.A.">
        <title>Fine-scale variation in meiotic recombination in Mimulus inferred from population shotgun sequencing.</title>
        <authorList>
            <person name="Hellsten U."/>
            <person name="Wright K.M."/>
            <person name="Jenkins J."/>
            <person name="Shu S."/>
            <person name="Yuan Y."/>
            <person name="Wessler S.R."/>
            <person name="Schmutz J."/>
            <person name="Willis J.H."/>
            <person name="Rokhsar D.S."/>
        </authorList>
    </citation>
    <scope>NUCLEOTIDE SEQUENCE [LARGE SCALE GENOMIC DNA]</scope>
    <source>
        <strain evidence="14">cv. DUN x IM62</strain>
    </source>
</reference>
<dbReference type="AlphaFoldDB" id="A0A022QST8"/>
<dbReference type="FunFam" id="1.10.510.10:FF:000590">
    <property type="entry name" value="PR5-like receptor kinase"/>
    <property type="match status" value="1"/>
</dbReference>
<dbReference type="EMBL" id="KI631062">
    <property type="protein sequence ID" value="EYU30373.1"/>
    <property type="molecule type" value="Genomic_DNA"/>
</dbReference>
<evidence type="ECO:0000313" key="14">
    <source>
        <dbReference type="Proteomes" id="UP000030748"/>
    </source>
</evidence>
<dbReference type="GO" id="GO:0004674">
    <property type="term" value="F:protein serine/threonine kinase activity"/>
    <property type="evidence" value="ECO:0007669"/>
    <property type="project" value="UniProtKB-KW"/>
</dbReference>